<keyword evidence="8 10" id="KW-0472">Membrane</keyword>
<accession>A0A6U0YY37</accession>
<evidence type="ECO:0000313" key="11">
    <source>
        <dbReference type="EMBL" id="CAD8790346.1"/>
    </source>
</evidence>
<evidence type="ECO:0000256" key="4">
    <source>
        <dbReference type="ARBA" id="ARBA00022692"/>
    </source>
</evidence>
<dbReference type="PANTHER" id="PTHR15959:SF0">
    <property type="entry name" value="SYNTAXIN-18"/>
    <property type="match status" value="1"/>
</dbReference>
<feature type="region of interest" description="Disordered" evidence="9">
    <location>
        <begin position="196"/>
        <end position="218"/>
    </location>
</feature>
<keyword evidence="4 10" id="KW-0812">Transmembrane</keyword>
<evidence type="ECO:0000256" key="5">
    <source>
        <dbReference type="ARBA" id="ARBA00022927"/>
    </source>
</evidence>
<keyword evidence="6 10" id="KW-1133">Transmembrane helix</keyword>
<name>A0A6U0YY37_9CHLO</name>
<comment type="similarity">
    <text evidence="2">Belongs to the syntaxin family.</text>
</comment>
<evidence type="ECO:0000256" key="7">
    <source>
        <dbReference type="ARBA" id="ARBA00023054"/>
    </source>
</evidence>
<sequence length="324" mass="35615">MDRTKEFFCVASKCIDALQLPKERSIEAKEKLLLRPVLKKSQFLLAANDLANKLKDLNDFIKSSQATYLSPGLSNIRDKKAIEDEVELRVAACSQIVEILKQSTLAAVKRGDTLISSYSKDQKDVMSSLKINGHFEAHLHGIALIFALKIGKVAASFDRIRASKDEQDAAAAFARNQQLSKVEGIWLASGKAHISPVSSSFPPPPPMPSQATQESSNYGIKLQSSKTDSNELLRLLTMAQGVPHVESRARELATLSRILASASIEQAEHIETLYDNALETTANLEAGNISLRQARKVRTSSTQLVIVVILVLTLCLVFLDWFEG</sequence>
<dbReference type="GO" id="GO:0006890">
    <property type="term" value="P:retrograde vesicle-mediated transport, Golgi to endoplasmic reticulum"/>
    <property type="evidence" value="ECO:0007669"/>
    <property type="project" value="TreeGrafter"/>
</dbReference>
<evidence type="ECO:0000256" key="2">
    <source>
        <dbReference type="ARBA" id="ARBA00009063"/>
    </source>
</evidence>
<keyword evidence="7" id="KW-0175">Coiled coil</keyword>
<protein>
    <recommendedName>
        <fullName evidence="14">SNARE-complex protein Syntaxin-18 N-terminal domain-containing protein</fullName>
    </recommendedName>
</protein>
<feature type="transmembrane region" description="Helical" evidence="10">
    <location>
        <begin position="304"/>
        <end position="322"/>
    </location>
</feature>
<dbReference type="Gene3D" id="1.20.5.110">
    <property type="match status" value="1"/>
</dbReference>
<dbReference type="AlphaFoldDB" id="A0A6U0YY37"/>
<dbReference type="EMBL" id="HBFM01032288">
    <property type="protein sequence ID" value="CAD8791246.1"/>
    <property type="molecule type" value="Transcribed_RNA"/>
</dbReference>
<evidence type="ECO:0000256" key="8">
    <source>
        <dbReference type="ARBA" id="ARBA00023136"/>
    </source>
</evidence>
<dbReference type="GO" id="GO:0005783">
    <property type="term" value="C:endoplasmic reticulum"/>
    <property type="evidence" value="ECO:0007669"/>
    <property type="project" value="TreeGrafter"/>
</dbReference>
<evidence type="ECO:0000256" key="6">
    <source>
        <dbReference type="ARBA" id="ARBA00022989"/>
    </source>
</evidence>
<keyword evidence="3" id="KW-0813">Transport</keyword>
<dbReference type="EMBL" id="HBFM01032399">
    <property type="protein sequence ID" value="CAD8791377.1"/>
    <property type="molecule type" value="Transcribed_RNA"/>
</dbReference>
<keyword evidence="5" id="KW-0653">Protein transport</keyword>
<evidence type="ECO:0000256" key="9">
    <source>
        <dbReference type="SAM" id="MobiDB-lite"/>
    </source>
</evidence>
<comment type="subcellular location">
    <subcellularLocation>
        <location evidence="1">Membrane</location>
        <topology evidence="1">Single-pass type IV membrane protein</topology>
    </subcellularLocation>
</comment>
<dbReference type="GO" id="GO:0015031">
    <property type="term" value="P:protein transport"/>
    <property type="evidence" value="ECO:0007669"/>
    <property type="project" value="UniProtKB-KW"/>
</dbReference>
<evidence type="ECO:0000313" key="12">
    <source>
        <dbReference type="EMBL" id="CAD8791246.1"/>
    </source>
</evidence>
<evidence type="ECO:0000256" key="3">
    <source>
        <dbReference type="ARBA" id="ARBA00022448"/>
    </source>
</evidence>
<dbReference type="EMBL" id="HBFM01031621">
    <property type="protein sequence ID" value="CAD8790346.1"/>
    <property type="molecule type" value="Transcribed_RNA"/>
</dbReference>
<dbReference type="PANTHER" id="PTHR15959">
    <property type="entry name" value="SYNTAXIN-18"/>
    <property type="match status" value="1"/>
</dbReference>
<evidence type="ECO:0008006" key="14">
    <source>
        <dbReference type="Google" id="ProtNLM"/>
    </source>
</evidence>
<reference evidence="11" key="1">
    <citation type="submission" date="2021-01" db="EMBL/GenBank/DDBJ databases">
        <authorList>
            <person name="Corre E."/>
            <person name="Pelletier E."/>
            <person name="Niang G."/>
            <person name="Scheremetjew M."/>
            <person name="Finn R."/>
            <person name="Kale V."/>
            <person name="Holt S."/>
            <person name="Cochrane G."/>
            <person name="Meng A."/>
            <person name="Brown T."/>
            <person name="Cohen L."/>
        </authorList>
    </citation>
    <scope>NUCLEOTIDE SEQUENCE</scope>
    <source>
        <strain evidence="11">SAG 63-3</strain>
    </source>
</reference>
<evidence type="ECO:0000313" key="13">
    <source>
        <dbReference type="EMBL" id="CAD8791377.1"/>
    </source>
</evidence>
<proteinExistence type="inferred from homology"/>
<evidence type="ECO:0000256" key="1">
    <source>
        <dbReference type="ARBA" id="ARBA00004211"/>
    </source>
</evidence>
<organism evidence="11">
    <name type="scientific">Polytomella parva</name>
    <dbReference type="NCBI Taxonomy" id="51329"/>
    <lineage>
        <taxon>Eukaryota</taxon>
        <taxon>Viridiplantae</taxon>
        <taxon>Chlorophyta</taxon>
        <taxon>core chlorophytes</taxon>
        <taxon>Chlorophyceae</taxon>
        <taxon>CS clade</taxon>
        <taxon>Chlamydomonadales</taxon>
        <taxon>Chlamydomonadaceae</taxon>
        <taxon>Polytomella</taxon>
    </lineage>
</organism>
<gene>
    <name evidence="11" type="ORF">PPAR00522_LOCUS20667</name>
    <name evidence="12" type="ORF">PPAR00522_LOCUS21147</name>
    <name evidence="13" type="ORF">PPAR00522_LOCUS21221</name>
</gene>
<evidence type="ECO:0000256" key="10">
    <source>
        <dbReference type="SAM" id="Phobius"/>
    </source>
</evidence>
<dbReference type="GO" id="GO:0031201">
    <property type="term" value="C:SNARE complex"/>
    <property type="evidence" value="ECO:0007669"/>
    <property type="project" value="TreeGrafter"/>
</dbReference>